<keyword evidence="4" id="KW-0328">Glycosyltransferase</keyword>
<organism evidence="4">
    <name type="scientific">Aceria tosichella</name>
    <name type="common">wheat curl mite</name>
    <dbReference type="NCBI Taxonomy" id="561515"/>
    <lineage>
        <taxon>Eukaryota</taxon>
        <taxon>Metazoa</taxon>
        <taxon>Ecdysozoa</taxon>
        <taxon>Arthropoda</taxon>
        <taxon>Chelicerata</taxon>
        <taxon>Arachnida</taxon>
        <taxon>Acari</taxon>
        <taxon>Acariformes</taxon>
        <taxon>Trombidiformes</taxon>
        <taxon>Prostigmata</taxon>
        <taxon>Eupodina</taxon>
        <taxon>Eriophyoidea</taxon>
        <taxon>Eriophyidae</taxon>
        <taxon>Eriophyinae</taxon>
        <taxon>Aceriini</taxon>
        <taxon>Aceria</taxon>
    </lineage>
</organism>
<protein>
    <submittedName>
        <fullName evidence="4">Beta-1,4-mannosyltransferase egh</fullName>
    </submittedName>
</protein>
<name>A0A6G1SL83_9ACAR</name>
<feature type="transmembrane region" description="Helical" evidence="2">
    <location>
        <begin position="7"/>
        <end position="26"/>
    </location>
</feature>
<dbReference type="InterPro" id="IPR027389">
    <property type="entry name" value="B_mannosylTrfase_Bre-3/Egh"/>
</dbReference>
<feature type="transmembrane region" description="Helical" evidence="2">
    <location>
        <begin position="38"/>
        <end position="56"/>
    </location>
</feature>
<evidence type="ECO:0000259" key="3">
    <source>
        <dbReference type="Pfam" id="PF13632"/>
    </source>
</evidence>
<dbReference type="InterPro" id="IPR029044">
    <property type="entry name" value="Nucleotide-diphossugar_trans"/>
</dbReference>
<keyword evidence="2" id="KW-0812">Transmembrane</keyword>
<dbReference type="Pfam" id="PF13632">
    <property type="entry name" value="Glyco_trans_2_3"/>
    <property type="match status" value="1"/>
</dbReference>
<keyword evidence="4" id="KW-0808">Transferase</keyword>
<evidence type="ECO:0000256" key="2">
    <source>
        <dbReference type="SAM" id="Phobius"/>
    </source>
</evidence>
<dbReference type="GO" id="GO:0005737">
    <property type="term" value="C:cytoplasm"/>
    <property type="evidence" value="ECO:0007669"/>
    <property type="project" value="TreeGrafter"/>
</dbReference>
<dbReference type="Gene3D" id="3.90.550.10">
    <property type="entry name" value="Spore Coat Polysaccharide Biosynthesis Protein SpsA, Chain A"/>
    <property type="match status" value="1"/>
</dbReference>
<proteinExistence type="predicted"/>
<feature type="domain" description="Glycosyltransferase 2-like" evidence="3">
    <location>
        <begin position="245"/>
        <end position="455"/>
    </location>
</feature>
<feature type="transmembrane region" description="Helical" evidence="2">
    <location>
        <begin position="468"/>
        <end position="488"/>
    </location>
</feature>
<dbReference type="AlphaFoldDB" id="A0A6G1SL83"/>
<feature type="transmembrane region" description="Helical" evidence="2">
    <location>
        <begin position="437"/>
        <end position="456"/>
    </location>
</feature>
<keyword evidence="2" id="KW-0472">Membrane</keyword>
<sequence length="529" mass="59745">MPRYFKHICHVVIFWAFMIALSYESLGEFIDSNHEHKVTPAGLVMLALQIITLLAVPQMICNILGLTFFDTFPGDIEINKKLLLATNDSIENVKANGENGLLHSSQTNGNNQLDQKDIPNNLKPPQSSPPPSLTHSSLTIPTLPPKSIFNNLPHLCFRVVTRGCFPELVNNNVRTNLLTCIESGLTNFSIEVVTDIDINLTIPDPRITQIVVPGDYVSSTKARFKARALQYALEPGTSARQDDDYIIHLDEETIITRNVVYGIINFALEGKHAFGQGLITYANLEIVNIFTTLADSFRVSRDLGNIRFTLAALHRPIFGIKGSFVVTKCSAEKDVSFDHGEDGSIAEDCYFSMIAYKKGYTFDFIMGEMYEKSPFTIMDLIKQRKRWLQGIWLVVGSPKIPWNTKFFLSTSLYAWITLPLASLSFTGMLSDIPYSYYLKPINALTFSSTVYMYFFGLVKSFDLKKRSVGILIVYSFIQLLIIGVYFFIENIVVFWGVFTNKHNFYIVEKEKKASKTPPSQMDTPIIARF</sequence>
<feature type="transmembrane region" description="Helical" evidence="2">
    <location>
        <begin position="406"/>
        <end position="425"/>
    </location>
</feature>
<accession>A0A6G1SL83</accession>
<dbReference type="PANTHER" id="PTHR16779">
    <property type="entry name" value="BETA-1,4-MANNOSYLTRANSFERASE EGH"/>
    <property type="match status" value="1"/>
</dbReference>
<dbReference type="GO" id="GO:0019187">
    <property type="term" value="F:beta-1,4-mannosyltransferase activity"/>
    <property type="evidence" value="ECO:0007669"/>
    <property type="project" value="InterPro"/>
</dbReference>
<dbReference type="InterPro" id="IPR001173">
    <property type="entry name" value="Glyco_trans_2-like"/>
</dbReference>
<evidence type="ECO:0000256" key="1">
    <source>
        <dbReference type="SAM" id="MobiDB-lite"/>
    </source>
</evidence>
<keyword evidence="2" id="KW-1133">Transmembrane helix</keyword>
<evidence type="ECO:0000313" key="4">
    <source>
        <dbReference type="EMBL" id="MDE50971.1"/>
    </source>
</evidence>
<dbReference type="PANTHER" id="PTHR16779:SF1">
    <property type="entry name" value="BETA-1,4-MANNOSYLTRANSFERASE EGH"/>
    <property type="match status" value="1"/>
</dbReference>
<dbReference type="EMBL" id="GGYP01006200">
    <property type="protein sequence ID" value="MDE50971.1"/>
    <property type="molecule type" value="Transcribed_RNA"/>
</dbReference>
<gene>
    <name evidence="4" type="primary">egh</name>
    <name evidence="4" type="ORF">g.12199</name>
</gene>
<reference evidence="4" key="1">
    <citation type="submission" date="2018-10" db="EMBL/GenBank/DDBJ databases">
        <title>Transcriptome assembly of Aceria tosichella (Wheat curl mite) Type 2.</title>
        <authorList>
            <person name="Scully E.D."/>
            <person name="Geib S.M."/>
            <person name="Palmer N.A."/>
            <person name="Gupta A.K."/>
            <person name="Sarath G."/>
            <person name="Tatineni S."/>
        </authorList>
    </citation>
    <scope>NUCLEOTIDE SEQUENCE</scope>
    <source>
        <strain evidence="4">LincolnNE</strain>
    </source>
</reference>
<feature type="compositionally biased region" description="Polar residues" evidence="1">
    <location>
        <begin position="102"/>
        <end position="113"/>
    </location>
</feature>
<dbReference type="SUPFAM" id="SSF53448">
    <property type="entry name" value="Nucleotide-diphospho-sugar transferases"/>
    <property type="match status" value="1"/>
</dbReference>
<feature type="region of interest" description="Disordered" evidence="1">
    <location>
        <begin position="99"/>
        <end position="137"/>
    </location>
</feature>